<reference evidence="1 2" key="1">
    <citation type="submission" date="2021-08" db="EMBL/GenBank/DDBJ databases">
        <title>Collinsella faecalis sp. nov. isolated from swine faeces.</title>
        <authorList>
            <person name="Oh B.S."/>
            <person name="Lee J.H."/>
        </authorList>
    </citation>
    <scope>NUCLEOTIDE SEQUENCE [LARGE SCALE GENOMIC DNA]</scope>
    <source>
        <strain evidence="1 2">AGMB00827</strain>
    </source>
</reference>
<evidence type="ECO:0000313" key="1">
    <source>
        <dbReference type="EMBL" id="MBY4797149.1"/>
    </source>
</evidence>
<evidence type="ECO:0000313" key="2">
    <source>
        <dbReference type="Proteomes" id="UP000700908"/>
    </source>
</evidence>
<sequence>MPHTMKRRILLILSAAVSALVVVLLFMLIGQQNKFANMIRGIQEGFELKGTYVPYSGSGPISRDPSVSIYFDDSAEDATITWGSRTRETFYVTGTATATEDPHIYMLTKATVERYGIVHLNYMNAGEGMLYFSKDGEHFERYALMDEHIAQDMTDPKEFQRTPEATS</sequence>
<dbReference type="EMBL" id="JAIMFO010000004">
    <property type="protein sequence ID" value="MBY4797149.1"/>
    <property type="molecule type" value="Genomic_DNA"/>
</dbReference>
<evidence type="ECO:0008006" key="3">
    <source>
        <dbReference type="Google" id="ProtNLM"/>
    </source>
</evidence>
<keyword evidence="2" id="KW-1185">Reference proteome</keyword>
<comment type="caution">
    <text evidence="1">The sequence shown here is derived from an EMBL/GenBank/DDBJ whole genome shotgun (WGS) entry which is preliminary data.</text>
</comment>
<organism evidence="1 2">
    <name type="scientific">Collinsella ureilytica</name>
    <dbReference type="NCBI Taxonomy" id="2869515"/>
    <lineage>
        <taxon>Bacteria</taxon>
        <taxon>Bacillati</taxon>
        <taxon>Actinomycetota</taxon>
        <taxon>Coriobacteriia</taxon>
        <taxon>Coriobacteriales</taxon>
        <taxon>Coriobacteriaceae</taxon>
        <taxon>Collinsella</taxon>
    </lineage>
</organism>
<proteinExistence type="predicted"/>
<dbReference type="Proteomes" id="UP000700908">
    <property type="component" value="Unassembled WGS sequence"/>
</dbReference>
<gene>
    <name evidence="1" type="ORF">K6V98_02060</name>
</gene>
<accession>A0ABS7MIG6</accession>
<dbReference type="RefSeq" id="WP_222198882.1">
    <property type="nucleotide sequence ID" value="NZ_JAIMFO010000004.1"/>
</dbReference>
<protein>
    <recommendedName>
        <fullName evidence="3">DUF4860 domain-containing protein</fullName>
    </recommendedName>
</protein>
<name>A0ABS7MIG6_9ACTN</name>